<proteinExistence type="predicted"/>
<dbReference type="PANTHER" id="PTHR24264:SF65">
    <property type="entry name" value="SRCR DOMAIN-CONTAINING PROTEIN"/>
    <property type="match status" value="1"/>
</dbReference>
<keyword evidence="2" id="KW-0964">Secreted</keyword>
<keyword evidence="4" id="KW-0378">Hydrolase</keyword>
<evidence type="ECO:0000313" key="10">
    <source>
        <dbReference type="Ensembl" id="ENSOKIP00005002046.1"/>
    </source>
</evidence>
<reference evidence="10" key="1">
    <citation type="submission" date="2025-08" db="UniProtKB">
        <authorList>
            <consortium name="Ensembl"/>
        </authorList>
    </citation>
    <scope>IDENTIFICATION</scope>
</reference>
<keyword evidence="8" id="KW-0732">Signal</keyword>
<dbReference type="FunFam" id="2.40.10.10:FF:000254">
    <property type="entry name" value="Trypsin precursor"/>
    <property type="match status" value="1"/>
</dbReference>
<evidence type="ECO:0000256" key="2">
    <source>
        <dbReference type="ARBA" id="ARBA00022525"/>
    </source>
</evidence>
<reference evidence="10" key="2">
    <citation type="submission" date="2025-09" db="UniProtKB">
        <authorList>
            <consortium name="Ensembl"/>
        </authorList>
    </citation>
    <scope>IDENTIFICATION</scope>
</reference>
<comment type="catalytic activity">
    <reaction evidence="6">
        <text>Preferential cleavage: Arg-|-Xaa, Lys-|-Xaa.</text>
        <dbReference type="EC" id="3.4.21.4"/>
    </reaction>
</comment>
<keyword evidence="5" id="KW-0720">Serine protease</keyword>
<keyword evidence="3" id="KW-0645">Protease</keyword>
<dbReference type="Pfam" id="PF00089">
    <property type="entry name" value="Trypsin"/>
    <property type="match status" value="1"/>
</dbReference>
<sequence>MRLLALILLVGAAAAVPRENGKIIGGQECEPHSRPWMASLNYGYHFCGAVLINEQWVLSVAHCWYNPYAMQIMLGEHNLRVFEGTEQLMKTQNIIWHPSYDYQTLDYDMMLIKLFHPVEITDYVKPIPLPTGCPYAGAPCSVSGWGNIATGEEVNMPARLQCLDVPILEDEKCEMAYPGMLTRRMVCAGYMDGGRDVCNGDSGSGLVCLGEVHGLVSWGQGCAVPGHPGVYAERHDARHDVTTRYRPIAKPENPFSNCLLDLSVIITSK</sequence>
<dbReference type="FunFam" id="2.40.10.10:FF:000264">
    <property type="entry name" value="Trypsin precursor"/>
    <property type="match status" value="1"/>
</dbReference>
<feature type="chain" id="PRO_5034658405" description="trypsin" evidence="8">
    <location>
        <begin position="16"/>
        <end position="269"/>
    </location>
</feature>
<feature type="signal peptide" evidence="8">
    <location>
        <begin position="1"/>
        <end position="15"/>
    </location>
</feature>
<protein>
    <recommendedName>
        <fullName evidence="7">trypsin</fullName>
        <ecNumber evidence="7">3.4.21.4</ecNumber>
    </recommendedName>
</protein>
<dbReference type="SUPFAM" id="SSF50494">
    <property type="entry name" value="Trypsin-like serine proteases"/>
    <property type="match status" value="1"/>
</dbReference>
<dbReference type="SMART" id="SM00020">
    <property type="entry name" value="Tryp_SPc"/>
    <property type="match status" value="1"/>
</dbReference>
<evidence type="ECO:0000256" key="5">
    <source>
        <dbReference type="ARBA" id="ARBA00022825"/>
    </source>
</evidence>
<evidence type="ECO:0000256" key="4">
    <source>
        <dbReference type="ARBA" id="ARBA00022801"/>
    </source>
</evidence>
<evidence type="ECO:0000256" key="6">
    <source>
        <dbReference type="ARBA" id="ARBA00036320"/>
    </source>
</evidence>
<name>A0A8C7CCG3_ONCKI</name>
<dbReference type="InterPro" id="IPR001254">
    <property type="entry name" value="Trypsin_dom"/>
</dbReference>
<dbReference type="InterPro" id="IPR001314">
    <property type="entry name" value="Peptidase_S1A"/>
</dbReference>
<dbReference type="InterPro" id="IPR050127">
    <property type="entry name" value="Serine_Proteases_S1"/>
</dbReference>
<dbReference type="GO" id="GO:0006508">
    <property type="term" value="P:proteolysis"/>
    <property type="evidence" value="ECO:0007669"/>
    <property type="project" value="UniProtKB-KW"/>
</dbReference>
<dbReference type="PANTHER" id="PTHR24264">
    <property type="entry name" value="TRYPSIN-RELATED"/>
    <property type="match status" value="1"/>
</dbReference>
<evidence type="ECO:0000259" key="9">
    <source>
        <dbReference type="PROSITE" id="PS50240"/>
    </source>
</evidence>
<dbReference type="GeneTree" id="ENSGT01050000244883"/>
<dbReference type="Proteomes" id="UP000694557">
    <property type="component" value="Unassembled WGS sequence"/>
</dbReference>
<keyword evidence="11" id="KW-1185">Reference proteome</keyword>
<dbReference type="AlphaFoldDB" id="A0A8C7CCG3"/>
<dbReference type="Ensembl" id="ENSOKIT00005002163.1">
    <property type="protein sequence ID" value="ENSOKIP00005002046.1"/>
    <property type="gene ID" value="ENSOKIG00005001008.1"/>
</dbReference>
<dbReference type="PRINTS" id="PR00722">
    <property type="entry name" value="CHYMOTRYPSIN"/>
</dbReference>
<evidence type="ECO:0000256" key="8">
    <source>
        <dbReference type="SAM" id="SignalP"/>
    </source>
</evidence>
<dbReference type="PROSITE" id="PS50240">
    <property type="entry name" value="TRYPSIN_DOM"/>
    <property type="match status" value="1"/>
</dbReference>
<dbReference type="CDD" id="cd00190">
    <property type="entry name" value="Tryp_SPc"/>
    <property type="match status" value="1"/>
</dbReference>
<evidence type="ECO:0000256" key="7">
    <source>
        <dbReference type="ARBA" id="ARBA00038868"/>
    </source>
</evidence>
<evidence type="ECO:0000313" key="11">
    <source>
        <dbReference type="Proteomes" id="UP000694557"/>
    </source>
</evidence>
<dbReference type="GO" id="GO:0005615">
    <property type="term" value="C:extracellular space"/>
    <property type="evidence" value="ECO:0007669"/>
    <property type="project" value="TreeGrafter"/>
</dbReference>
<dbReference type="Gene3D" id="2.40.10.10">
    <property type="entry name" value="Trypsin-like serine proteases"/>
    <property type="match status" value="2"/>
</dbReference>
<dbReference type="InterPro" id="IPR043504">
    <property type="entry name" value="Peptidase_S1_PA_chymotrypsin"/>
</dbReference>
<evidence type="ECO:0000256" key="1">
    <source>
        <dbReference type="ARBA" id="ARBA00004613"/>
    </source>
</evidence>
<comment type="subcellular location">
    <subcellularLocation>
        <location evidence="1">Secreted</location>
    </subcellularLocation>
</comment>
<dbReference type="EC" id="3.4.21.4" evidence="7"/>
<accession>A0A8C7CCG3</accession>
<evidence type="ECO:0000256" key="3">
    <source>
        <dbReference type="ARBA" id="ARBA00022670"/>
    </source>
</evidence>
<dbReference type="GO" id="GO:0004252">
    <property type="term" value="F:serine-type endopeptidase activity"/>
    <property type="evidence" value="ECO:0007669"/>
    <property type="project" value="UniProtKB-EC"/>
</dbReference>
<feature type="domain" description="Peptidase S1" evidence="9">
    <location>
        <begin position="23"/>
        <end position="261"/>
    </location>
</feature>
<organism evidence="10 11">
    <name type="scientific">Oncorhynchus kisutch</name>
    <name type="common">Coho salmon</name>
    <name type="synonym">Salmo kisutch</name>
    <dbReference type="NCBI Taxonomy" id="8019"/>
    <lineage>
        <taxon>Eukaryota</taxon>
        <taxon>Metazoa</taxon>
        <taxon>Chordata</taxon>
        <taxon>Craniata</taxon>
        <taxon>Vertebrata</taxon>
        <taxon>Euteleostomi</taxon>
        <taxon>Actinopterygii</taxon>
        <taxon>Neopterygii</taxon>
        <taxon>Teleostei</taxon>
        <taxon>Protacanthopterygii</taxon>
        <taxon>Salmoniformes</taxon>
        <taxon>Salmonidae</taxon>
        <taxon>Salmoninae</taxon>
        <taxon>Oncorhynchus</taxon>
    </lineage>
</organism>
<dbReference type="InterPro" id="IPR009003">
    <property type="entry name" value="Peptidase_S1_PA"/>
</dbReference>